<dbReference type="Pfam" id="PF11775">
    <property type="entry name" value="CobT_C"/>
    <property type="match status" value="1"/>
</dbReference>
<gene>
    <name evidence="2" type="ORF">GFK26_27360</name>
</gene>
<accession>A0A5Q0MBE8</accession>
<dbReference type="InterPro" id="IPR006538">
    <property type="entry name" value="CobT"/>
</dbReference>
<name>A0A5Q0MBE8_VARPD</name>
<reference evidence="2 3" key="1">
    <citation type="submission" date="2019-10" db="EMBL/GenBank/DDBJ databases">
        <title>Complete genome sequence of Variovorax paradoxus 5C-2.</title>
        <authorList>
            <person name="Gogoleva N.E."/>
            <person name="Balkin A.S."/>
        </authorList>
    </citation>
    <scope>NUCLEOTIDE SEQUENCE [LARGE SCALE GENOMIC DNA]</scope>
    <source>
        <strain evidence="2 3">5C-2</strain>
    </source>
</reference>
<dbReference type="GO" id="GO:0009236">
    <property type="term" value="P:cobalamin biosynthetic process"/>
    <property type="evidence" value="ECO:0007669"/>
    <property type="project" value="InterPro"/>
</dbReference>
<sequence>MSVPQAAATRHQQKVDELCAASIRALSGDADLHFRGRRLFRGRRALALFAPHLHPSPQRDDFGSFRGAADGMALRLLLSDAELHRHLGPADPLARALFDMLEQFRVEALAPAGMPGMVHNLQHRHEQWSLAFHHSGVTETASGILLYTTAQICRARVTAQPVVEATDGVIEATRMALAPVLGHALAGLRRQRTDQAAYAQHALTIAHTVAGMIHAASETGDDQTDECGEDDDGRRFFSHWTDFEGNDDDHRVAAASIGDSRVLEEADDGYRVFTTAYDQEVRAATLVRSALLREYRERLDRRIAGQGVNIARLARELKAVLAVATRIDWDGAQEEGCIDGRMLAQLIASPTERRLFRIERQEPMADCVLSFLIDCSGSMKQHIESVAMLVDVFVRALEQAGVASEVLGFTTSAWNGGRALRDWQRTGRTEHPGRLNETCHMVFKDADTPWRRSRPDIAALLKSDLFREGIDGEAVDWACARLESRGEGRRLLVVLSDGSPMDSATHLANDAHYLDHHLREVVERREREGVVEIYGVGVGLDLSPYYRRSQTIDISGALGNEVFHEIVAMFARR</sequence>
<organism evidence="2 3">
    <name type="scientific">Variovorax paradoxus</name>
    <dbReference type="NCBI Taxonomy" id="34073"/>
    <lineage>
        <taxon>Bacteria</taxon>
        <taxon>Pseudomonadati</taxon>
        <taxon>Pseudomonadota</taxon>
        <taxon>Betaproteobacteria</taxon>
        <taxon>Burkholderiales</taxon>
        <taxon>Comamonadaceae</taxon>
        <taxon>Variovorax</taxon>
    </lineage>
</organism>
<protein>
    <submittedName>
        <fullName evidence="2">Cobalt chelatase</fullName>
    </submittedName>
</protein>
<dbReference type="PANTHER" id="PTHR41248">
    <property type="entry name" value="NORD PROTEIN"/>
    <property type="match status" value="1"/>
</dbReference>
<proteinExistence type="predicted"/>
<evidence type="ECO:0000313" key="2">
    <source>
        <dbReference type="EMBL" id="QFZ86217.1"/>
    </source>
</evidence>
<dbReference type="PIRSF" id="PIRSF031715">
    <property type="entry name" value="Cob_chel_CobT"/>
    <property type="match status" value="1"/>
</dbReference>
<dbReference type="Pfam" id="PF06213">
    <property type="entry name" value="CobT"/>
    <property type="match status" value="1"/>
</dbReference>
<dbReference type="RefSeq" id="WP_153284717.1">
    <property type="nucleotide sequence ID" value="NZ_CP045644.1"/>
</dbReference>
<dbReference type="InterPro" id="IPR036465">
    <property type="entry name" value="vWFA_dom_sf"/>
</dbReference>
<dbReference type="EMBL" id="CP045644">
    <property type="protein sequence ID" value="QFZ86217.1"/>
    <property type="molecule type" value="Genomic_DNA"/>
</dbReference>
<dbReference type="SUPFAM" id="SSF53300">
    <property type="entry name" value="vWA-like"/>
    <property type="match status" value="1"/>
</dbReference>
<evidence type="ECO:0000259" key="1">
    <source>
        <dbReference type="Pfam" id="PF11775"/>
    </source>
</evidence>
<dbReference type="InterPro" id="IPR025861">
    <property type="entry name" value="CobT_VWA_dom"/>
</dbReference>
<evidence type="ECO:0000313" key="3">
    <source>
        <dbReference type="Proteomes" id="UP000326780"/>
    </source>
</evidence>
<dbReference type="Gene3D" id="3.40.50.410">
    <property type="entry name" value="von Willebrand factor, type A domain"/>
    <property type="match status" value="1"/>
</dbReference>
<dbReference type="AlphaFoldDB" id="A0A5Q0MBE8"/>
<dbReference type="PANTHER" id="PTHR41248:SF1">
    <property type="entry name" value="NORD PROTEIN"/>
    <property type="match status" value="1"/>
</dbReference>
<feature type="domain" description="Cobalamin biosynthesis protein CobT VWA" evidence="1">
    <location>
        <begin position="356"/>
        <end position="570"/>
    </location>
</feature>
<dbReference type="InterPro" id="IPR051928">
    <property type="entry name" value="NorD/CobT"/>
</dbReference>
<dbReference type="Proteomes" id="UP000326780">
    <property type="component" value="Chromosome"/>
</dbReference>